<proteinExistence type="predicted"/>
<dbReference type="EMBL" id="PXWG01000065">
    <property type="protein sequence ID" value="PSJ26624.1"/>
    <property type="molecule type" value="Genomic_DNA"/>
</dbReference>
<evidence type="ECO:0000313" key="1">
    <source>
        <dbReference type="EMBL" id="PSJ26624.1"/>
    </source>
</evidence>
<organism evidence="1 2">
    <name type="scientific">Streptosporangium nondiastaticum</name>
    <dbReference type="NCBI Taxonomy" id="35764"/>
    <lineage>
        <taxon>Bacteria</taxon>
        <taxon>Bacillati</taxon>
        <taxon>Actinomycetota</taxon>
        <taxon>Actinomycetes</taxon>
        <taxon>Streptosporangiales</taxon>
        <taxon>Streptosporangiaceae</taxon>
        <taxon>Streptosporangium</taxon>
    </lineage>
</organism>
<sequence>MTVDHAFLHLLSGEDRKWFLAQNASTQGLVMDHYSKPTCEFRSVPRSATGLTGSPYTDLARAVHDKQGRKIAAKEAIKTVRGS</sequence>
<gene>
    <name evidence="1" type="ORF">B7P34_21790</name>
</gene>
<protein>
    <submittedName>
        <fullName evidence="1">Uncharacterized protein</fullName>
    </submittedName>
</protein>
<dbReference type="Proteomes" id="UP000242427">
    <property type="component" value="Unassembled WGS sequence"/>
</dbReference>
<comment type="caution">
    <text evidence="1">The sequence shown here is derived from an EMBL/GenBank/DDBJ whole genome shotgun (WGS) entry which is preliminary data.</text>
</comment>
<evidence type="ECO:0000313" key="2">
    <source>
        <dbReference type="Proteomes" id="UP000242427"/>
    </source>
</evidence>
<reference evidence="1 2" key="1">
    <citation type="submission" date="2018-03" db="EMBL/GenBank/DDBJ databases">
        <title>Chitinolytic properties of Streptosporangium nondiastaticum TBG75A20.</title>
        <authorList>
            <person name="Gayathri V."/>
            <person name="Shiburaj S."/>
        </authorList>
    </citation>
    <scope>NUCLEOTIDE SEQUENCE [LARGE SCALE GENOMIC DNA]</scope>
    <source>
        <strain evidence="1 2">TBG75A20</strain>
    </source>
</reference>
<accession>A0A9X7JN75</accession>
<name>A0A9X7JN75_9ACTN</name>
<keyword evidence="2" id="KW-1185">Reference proteome</keyword>
<dbReference type="AlphaFoldDB" id="A0A9X7JN75"/>